<dbReference type="EC" id="3.5.2.2" evidence="4"/>
<dbReference type="GO" id="GO:0004157">
    <property type="term" value="F:dihydropyrimidinase activity"/>
    <property type="evidence" value="ECO:0007669"/>
    <property type="project" value="UniProtKB-EC"/>
</dbReference>
<dbReference type="PANTHER" id="PTHR11647:SF1">
    <property type="entry name" value="COLLAPSIN RESPONSE MEDIATOR PROTEIN"/>
    <property type="match status" value="1"/>
</dbReference>
<comment type="similarity">
    <text evidence="2">Belongs to the metallo-dependent hydrolases superfamily. Hydantoinase/dihydropyrimidinase family.</text>
</comment>
<dbReference type="SUPFAM" id="SSF51338">
    <property type="entry name" value="Composite domain of metallo-dependent hydrolases"/>
    <property type="match status" value="1"/>
</dbReference>
<dbReference type="Gene3D" id="3.20.20.140">
    <property type="entry name" value="Metal-dependent hydrolases"/>
    <property type="match status" value="1"/>
</dbReference>
<dbReference type="InterPro" id="IPR050378">
    <property type="entry name" value="Metallo-dep_Hydrolases_sf"/>
</dbReference>
<reference evidence="4 5" key="1">
    <citation type="submission" date="2020-07" db="EMBL/GenBank/DDBJ databases">
        <title>Sequencing the genomes of 1000 actinobacteria strains.</title>
        <authorList>
            <person name="Klenk H.-P."/>
        </authorList>
    </citation>
    <scope>NUCLEOTIDE SEQUENCE [LARGE SCALE GENOMIC DNA]</scope>
    <source>
        <strain evidence="4 5">DSM 21349</strain>
    </source>
</reference>
<evidence type="ECO:0000256" key="1">
    <source>
        <dbReference type="ARBA" id="ARBA00001947"/>
    </source>
</evidence>
<dbReference type="PANTHER" id="PTHR11647">
    <property type="entry name" value="HYDRANTOINASE/DIHYDROPYRIMIDINASE FAMILY MEMBER"/>
    <property type="match status" value="1"/>
</dbReference>
<evidence type="ECO:0000256" key="2">
    <source>
        <dbReference type="ARBA" id="ARBA00008829"/>
    </source>
</evidence>
<dbReference type="GO" id="GO:0004151">
    <property type="term" value="F:dihydroorotase activity"/>
    <property type="evidence" value="ECO:0007669"/>
    <property type="project" value="UniProtKB-EC"/>
</dbReference>
<keyword evidence="5" id="KW-1185">Reference proteome</keyword>
<organism evidence="4 5">
    <name type="scientific">Nocardioides ginsengisegetis</name>
    <dbReference type="NCBI Taxonomy" id="661491"/>
    <lineage>
        <taxon>Bacteria</taxon>
        <taxon>Bacillati</taxon>
        <taxon>Actinomycetota</taxon>
        <taxon>Actinomycetes</taxon>
        <taxon>Propionibacteriales</taxon>
        <taxon>Nocardioidaceae</taxon>
        <taxon>Nocardioides</taxon>
    </lineage>
</organism>
<dbReference type="Pfam" id="PF01979">
    <property type="entry name" value="Amidohydro_1"/>
    <property type="match status" value="1"/>
</dbReference>
<dbReference type="InterPro" id="IPR006680">
    <property type="entry name" value="Amidohydro-rel"/>
</dbReference>
<comment type="caution">
    <text evidence="4">The sequence shown here is derived from an EMBL/GenBank/DDBJ whole genome shotgun (WGS) entry which is preliminary data.</text>
</comment>
<gene>
    <name evidence="4" type="ORF">FB382_001559</name>
</gene>
<dbReference type="AlphaFoldDB" id="A0A7W3IZ50"/>
<evidence type="ECO:0000313" key="4">
    <source>
        <dbReference type="EMBL" id="MBA8803268.1"/>
    </source>
</evidence>
<evidence type="ECO:0000313" key="5">
    <source>
        <dbReference type="Proteomes" id="UP000580910"/>
    </source>
</evidence>
<dbReference type="Proteomes" id="UP000580910">
    <property type="component" value="Unassembled WGS sequence"/>
</dbReference>
<dbReference type="EC" id="3.5.2.3" evidence="4"/>
<sequence>MTHDLVLRNATVVTPDVTLEEHAVAIEGGRIVGIAPSGEVPPGTRDIDLGGKTILPGLMDPHVHFGFGDDIGDDTMAEDFKNNSVDCLIGGVTTIATTTMIGRDPLVQFFDRAVRVADGKSHVNYKFTTVVNSAEQIAEIPQIIDKGGVSFKFFTGYIGEQAEGFGIDPSGITPDLFFRATEAIAATGKPAFAAIHAEDPYVRGVLVDRLRQDSANANSLVAWAESSPDFAESLQIFSFGLVANSNRVPIYPVHISTAMSVDTVRDMKAKGIQVEGETLALFLNSTAAEMDACGMGGKAKIQPPLRHHEDKERLWTGIQEGDITVVGTDSLTYSSRYKEGIDFWDCRVGVNIQFADTLPLMWNEGINAGRISLQQLAAVTSANAAKRYGLYPQKGAIAVGSDADLVVIDPDREMRLGVDRYRGLSDYSLWEGRTVKGAPVMTFLGGELVMEDGEIVATAQGRHLADDALR</sequence>
<dbReference type="GO" id="GO:0005829">
    <property type="term" value="C:cytosol"/>
    <property type="evidence" value="ECO:0007669"/>
    <property type="project" value="TreeGrafter"/>
</dbReference>
<dbReference type="RefSeq" id="WP_182538150.1">
    <property type="nucleotide sequence ID" value="NZ_JACGXA010000001.1"/>
</dbReference>
<comment type="cofactor">
    <cofactor evidence="1">
        <name>Zn(2+)</name>
        <dbReference type="ChEBI" id="CHEBI:29105"/>
    </cofactor>
</comment>
<feature type="domain" description="Amidohydrolase-related" evidence="3">
    <location>
        <begin position="53"/>
        <end position="449"/>
    </location>
</feature>
<dbReference type="InterPro" id="IPR032466">
    <property type="entry name" value="Metal_Hydrolase"/>
</dbReference>
<dbReference type="Gene3D" id="2.30.40.10">
    <property type="entry name" value="Urease, subunit C, domain 1"/>
    <property type="match status" value="1"/>
</dbReference>
<evidence type="ECO:0000259" key="3">
    <source>
        <dbReference type="Pfam" id="PF01979"/>
    </source>
</evidence>
<dbReference type="FunFam" id="3.20.20.140:FF:000174">
    <property type="entry name" value="Dihydropyrimidinase-related protein 2"/>
    <property type="match status" value="1"/>
</dbReference>
<name>A0A7W3IZ50_9ACTN</name>
<protein>
    <submittedName>
        <fullName evidence="4">Dihydropyrimidinase/dihydroorotase</fullName>
        <ecNumber evidence="4">3.5.2.2</ecNumber>
        <ecNumber evidence="4">3.5.2.3</ecNumber>
    </submittedName>
</protein>
<proteinExistence type="inferred from homology"/>
<dbReference type="SUPFAM" id="SSF51556">
    <property type="entry name" value="Metallo-dependent hydrolases"/>
    <property type="match status" value="1"/>
</dbReference>
<keyword evidence="4" id="KW-0378">Hydrolase</keyword>
<dbReference type="EMBL" id="JACGXA010000001">
    <property type="protein sequence ID" value="MBA8803268.1"/>
    <property type="molecule type" value="Genomic_DNA"/>
</dbReference>
<dbReference type="InterPro" id="IPR011059">
    <property type="entry name" value="Metal-dep_hydrolase_composite"/>
</dbReference>
<accession>A0A7W3IZ50</accession>